<sequence>MVTYKLRILPEYKLMTRNVSLSCKRCGNLWLYTGTNNYVTSCSKCKTSVSIRKNQVVGELDANAVQTSTSSRLILKDGGQV</sequence>
<comment type="caution">
    <text evidence="1">The sequence shown here is derived from an EMBL/GenBank/DDBJ whole genome shotgun (WGS) entry which is preliminary data.</text>
</comment>
<organism evidence="1 2">
    <name type="scientific">Candidatus Nitrosocosmicus arcticus</name>
    <dbReference type="NCBI Taxonomy" id="2035267"/>
    <lineage>
        <taxon>Archaea</taxon>
        <taxon>Nitrososphaerota</taxon>
        <taxon>Nitrososphaeria</taxon>
        <taxon>Nitrososphaerales</taxon>
        <taxon>Nitrososphaeraceae</taxon>
        <taxon>Candidatus Nitrosocosmicus</taxon>
    </lineage>
</organism>
<dbReference type="EMBL" id="VOAH01000009">
    <property type="protein sequence ID" value="TVP40184.1"/>
    <property type="molecule type" value="Genomic_DNA"/>
</dbReference>
<protein>
    <submittedName>
        <fullName evidence="1">Uncharacterized protein</fullName>
    </submittedName>
</protein>
<dbReference type="RefSeq" id="WP_144731933.1">
    <property type="nucleotide sequence ID" value="NZ_ML675585.1"/>
</dbReference>
<dbReference type="Proteomes" id="UP000315289">
    <property type="component" value="Unassembled WGS sequence"/>
</dbReference>
<gene>
    <name evidence="1" type="ORF">NARC_90090</name>
</gene>
<name>A0A557SU94_9ARCH</name>
<evidence type="ECO:0000313" key="1">
    <source>
        <dbReference type="EMBL" id="TVP40184.1"/>
    </source>
</evidence>
<reference evidence="1 2" key="1">
    <citation type="journal article" date="2019" name="Front. Microbiol.">
        <title>Ammonia Oxidation by the Arctic Terrestrial Thaumarchaeote Candidatus Nitrosocosmicus arcticus Is Stimulated by Increasing Temperatures.</title>
        <authorList>
            <person name="Alves R.J.E."/>
            <person name="Kerou M."/>
            <person name="Zappe A."/>
            <person name="Bittner R."/>
            <person name="Abby S.S."/>
            <person name="Schmidt H.A."/>
            <person name="Pfeifer K."/>
            <person name="Schleper C."/>
        </authorList>
    </citation>
    <scope>NUCLEOTIDE SEQUENCE [LARGE SCALE GENOMIC DNA]</scope>
    <source>
        <strain evidence="1 2">Kfb</strain>
    </source>
</reference>
<accession>A0A557SU94</accession>
<proteinExistence type="predicted"/>
<keyword evidence="2" id="KW-1185">Reference proteome</keyword>
<evidence type="ECO:0000313" key="2">
    <source>
        <dbReference type="Proteomes" id="UP000315289"/>
    </source>
</evidence>
<dbReference type="AlphaFoldDB" id="A0A557SU94"/>